<proteinExistence type="predicted"/>
<accession>A0ABD0TXL4</accession>
<evidence type="ECO:0000313" key="2">
    <source>
        <dbReference type="Proteomes" id="UP001552299"/>
    </source>
</evidence>
<dbReference type="EMBL" id="JANQDX010000019">
    <property type="protein sequence ID" value="KAL0904413.1"/>
    <property type="molecule type" value="Genomic_DNA"/>
</dbReference>
<organism evidence="1 2">
    <name type="scientific">Dendrobium thyrsiflorum</name>
    <name type="common">Pinecone-like raceme dendrobium</name>
    <name type="synonym">Orchid</name>
    <dbReference type="NCBI Taxonomy" id="117978"/>
    <lineage>
        <taxon>Eukaryota</taxon>
        <taxon>Viridiplantae</taxon>
        <taxon>Streptophyta</taxon>
        <taxon>Embryophyta</taxon>
        <taxon>Tracheophyta</taxon>
        <taxon>Spermatophyta</taxon>
        <taxon>Magnoliopsida</taxon>
        <taxon>Liliopsida</taxon>
        <taxon>Asparagales</taxon>
        <taxon>Orchidaceae</taxon>
        <taxon>Epidendroideae</taxon>
        <taxon>Malaxideae</taxon>
        <taxon>Dendrobiinae</taxon>
        <taxon>Dendrobium</taxon>
    </lineage>
</organism>
<comment type="caution">
    <text evidence="1">The sequence shown here is derived from an EMBL/GenBank/DDBJ whole genome shotgun (WGS) entry which is preliminary data.</text>
</comment>
<gene>
    <name evidence="1" type="ORF">M5K25_026517</name>
</gene>
<reference evidence="1 2" key="1">
    <citation type="journal article" date="2024" name="Plant Biotechnol. J.">
        <title>Dendrobium thyrsiflorum genome and its molecular insights into genes involved in important horticultural traits.</title>
        <authorList>
            <person name="Chen B."/>
            <person name="Wang J.Y."/>
            <person name="Zheng P.J."/>
            <person name="Li K.L."/>
            <person name="Liang Y.M."/>
            <person name="Chen X.F."/>
            <person name="Zhang C."/>
            <person name="Zhao X."/>
            <person name="He X."/>
            <person name="Zhang G.Q."/>
            <person name="Liu Z.J."/>
            <person name="Xu Q."/>
        </authorList>
    </citation>
    <scope>NUCLEOTIDE SEQUENCE [LARGE SCALE GENOMIC DNA]</scope>
    <source>
        <strain evidence="1">GZMU011</strain>
    </source>
</reference>
<name>A0ABD0TXL4_DENTH</name>
<dbReference type="Proteomes" id="UP001552299">
    <property type="component" value="Unassembled WGS sequence"/>
</dbReference>
<protein>
    <recommendedName>
        <fullName evidence="3">DUF4283 domain-containing protein</fullName>
    </recommendedName>
</protein>
<dbReference type="AlphaFoldDB" id="A0ABD0TXL4"/>
<sequence>MNFAGEANTILLQGSKNNETIDDISPQTPTSYLFELLLVAFGLESGLSLLSVSELSIWESISLLPARFAKARPPSDASASHHNSSHLNWNNLLSSKNSLSFDFPLTIILPADGKEIDEGSKERELLLVGYATDKRPYYEALILIVRKSWHVKGNLSLLSTRDGLFLFMFASPEDYKVPMVLQKNISFFKNRTQTSGPNEKSLIPFPYGSKFTLFRLVVGICRKYQTAENPIYIKLDRVLSNEDWLDHFPSSYKVESPCCSDHSPMIILTASNCKIESLFPI</sequence>
<evidence type="ECO:0000313" key="1">
    <source>
        <dbReference type="EMBL" id="KAL0904413.1"/>
    </source>
</evidence>
<evidence type="ECO:0008006" key="3">
    <source>
        <dbReference type="Google" id="ProtNLM"/>
    </source>
</evidence>
<keyword evidence="2" id="KW-1185">Reference proteome</keyword>